<dbReference type="InterPro" id="IPR029026">
    <property type="entry name" value="tRNA_m1G_MTases_N"/>
</dbReference>
<organism evidence="19 20">
    <name type="scientific">Candidatus Azambacteria bacterium RIFCSPHIGHO2_01_FULL_40_24</name>
    <dbReference type="NCBI Taxonomy" id="1797301"/>
    <lineage>
        <taxon>Bacteria</taxon>
        <taxon>Candidatus Azamiibacteriota</taxon>
    </lineage>
</organism>
<feature type="binding site" evidence="15 16">
    <location>
        <position position="114"/>
    </location>
    <ligand>
        <name>S-adenosyl-L-methionine</name>
        <dbReference type="ChEBI" id="CHEBI:59789"/>
    </ligand>
</feature>
<dbReference type="GO" id="GO:0005829">
    <property type="term" value="C:cytosol"/>
    <property type="evidence" value="ECO:0007669"/>
    <property type="project" value="TreeGrafter"/>
</dbReference>
<evidence type="ECO:0000259" key="18">
    <source>
        <dbReference type="Pfam" id="PF01746"/>
    </source>
</evidence>
<reference evidence="19 20" key="1">
    <citation type="journal article" date="2016" name="Nat. Commun.">
        <title>Thousands of microbial genomes shed light on interconnected biogeochemical processes in an aquifer system.</title>
        <authorList>
            <person name="Anantharaman K."/>
            <person name="Brown C.T."/>
            <person name="Hug L.A."/>
            <person name="Sharon I."/>
            <person name="Castelle C.J."/>
            <person name="Probst A.J."/>
            <person name="Thomas B.C."/>
            <person name="Singh A."/>
            <person name="Wilkins M.J."/>
            <person name="Karaoz U."/>
            <person name="Brodie E.L."/>
            <person name="Williams K.H."/>
            <person name="Hubbard S.S."/>
            <person name="Banfield J.F."/>
        </authorList>
    </citation>
    <scope>NUCLEOTIDE SEQUENCE [LARGE SCALE GENOMIC DNA]</scope>
</reference>
<evidence type="ECO:0000256" key="8">
    <source>
        <dbReference type="ARBA" id="ARBA00022603"/>
    </source>
</evidence>
<dbReference type="InterPro" id="IPR002649">
    <property type="entry name" value="tRNA_m1G_MeTrfase_TrmD"/>
</dbReference>
<dbReference type="HAMAP" id="MF_00605">
    <property type="entry name" value="TrmD"/>
    <property type="match status" value="1"/>
</dbReference>
<dbReference type="InterPro" id="IPR029028">
    <property type="entry name" value="Alpha/beta_knot_MTases"/>
</dbReference>
<dbReference type="FunFam" id="3.40.1280.10:FF:000001">
    <property type="entry name" value="tRNA (guanine-N(1)-)-methyltransferase"/>
    <property type="match status" value="1"/>
</dbReference>
<evidence type="ECO:0000313" key="20">
    <source>
        <dbReference type="Proteomes" id="UP000176431"/>
    </source>
</evidence>
<comment type="subcellular location">
    <subcellularLocation>
        <location evidence="2 15 17">Cytoplasm</location>
    </subcellularLocation>
</comment>
<comment type="similarity">
    <text evidence="3 15 17">Belongs to the RNA methyltransferase TrmD family.</text>
</comment>
<evidence type="ECO:0000256" key="9">
    <source>
        <dbReference type="ARBA" id="ARBA00022679"/>
    </source>
</evidence>
<keyword evidence="7 15" id="KW-0963">Cytoplasm</keyword>
<evidence type="ECO:0000313" key="19">
    <source>
        <dbReference type="EMBL" id="OGD25155.1"/>
    </source>
</evidence>
<dbReference type="Proteomes" id="UP000176431">
    <property type="component" value="Unassembled WGS sequence"/>
</dbReference>
<dbReference type="NCBIfam" id="NF000648">
    <property type="entry name" value="PRK00026.1"/>
    <property type="match status" value="1"/>
</dbReference>
<proteinExistence type="inferred from homology"/>
<dbReference type="Gene3D" id="1.10.1270.20">
    <property type="entry name" value="tRNA(m1g37)methyltransferase, domain 2"/>
    <property type="match status" value="1"/>
</dbReference>
<dbReference type="SUPFAM" id="SSF75217">
    <property type="entry name" value="alpha/beta knot"/>
    <property type="match status" value="1"/>
</dbReference>
<comment type="subunit">
    <text evidence="4 15 17">Homodimer.</text>
</comment>
<feature type="domain" description="tRNA methyltransferase TRMD/TRM10-type" evidence="18">
    <location>
        <begin position="2"/>
        <end position="228"/>
    </location>
</feature>
<name>A0A1F5B3G8_9BACT</name>
<keyword evidence="10 15" id="KW-0949">S-adenosyl-L-methionine</keyword>
<dbReference type="NCBIfam" id="TIGR00088">
    <property type="entry name" value="trmD"/>
    <property type="match status" value="1"/>
</dbReference>
<evidence type="ECO:0000256" key="12">
    <source>
        <dbReference type="ARBA" id="ARBA00029736"/>
    </source>
</evidence>
<evidence type="ECO:0000256" key="11">
    <source>
        <dbReference type="ARBA" id="ARBA00022694"/>
    </source>
</evidence>
<evidence type="ECO:0000256" key="3">
    <source>
        <dbReference type="ARBA" id="ARBA00007630"/>
    </source>
</evidence>
<sequence>MMRFDIITIFPKIFDSYFNESIIMRAQKLGKIKINIINLRDFTEDRHKTVDDTPYGGGPGMVFKLEPFVKAITSLKLKKEKVKIILFSVSGKQFNSKMAAEWSKKYDHFIFICGHYEGIDERIKNIIKNLKLKIENLSIGPYVLTGGELPAMVVIDAVSRHIPGVLGKYESLEEKRFGAGVPVYTRPEVFVYPSSKQNKKNKKYAVPKVLLSGNHKKIEEWRKKHQKTNL</sequence>
<keyword evidence="8 15" id="KW-0489">Methyltransferase</keyword>
<evidence type="ECO:0000256" key="13">
    <source>
        <dbReference type="ARBA" id="ARBA00033392"/>
    </source>
</evidence>
<evidence type="ECO:0000256" key="10">
    <source>
        <dbReference type="ARBA" id="ARBA00022691"/>
    </source>
</evidence>
<evidence type="ECO:0000256" key="14">
    <source>
        <dbReference type="ARBA" id="ARBA00047783"/>
    </source>
</evidence>
<protein>
    <recommendedName>
        <fullName evidence="6 15">tRNA (guanine-N(1)-)-methyltransferase</fullName>
        <ecNumber evidence="5 15">2.1.1.228</ecNumber>
    </recommendedName>
    <alternativeName>
        <fullName evidence="12 15">M1G-methyltransferase</fullName>
    </alternativeName>
    <alternativeName>
        <fullName evidence="13 15">tRNA [GM37] methyltransferase</fullName>
    </alternativeName>
</protein>
<evidence type="ECO:0000256" key="5">
    <source>
        <dbReference type="ARBA" id="ARBA00012807"/>
    </source>
</evidence>
<evidence type="ECO:0000256" key="7">
    <source>
        <dbReference type="ARBA" id="ARBA00022490"/>
    </source>
</evidence>
<comment type="caution">
    <text evidence="19">The sequence shown here is derived from an EMBL/GenBank/DDBJ whole genome shotgun (WGS) entry which is preliminary data.</text>
</comment>
<dbReference type="PANTHER" id="PTHR46417:SF1">
    <property type="entry name" value="TRNA (GUANINE-N(1)-)-METHYLTRANSFERASE"/>
    <property type="match status" value="1"/>
</dbReference>
<gene>
    <name evidence="15" type="primary">trmD</name>
    <name evidence="19" type="ORF">A2819_02540</name>
</gene>
<comment type="catalytic activity">
    <reaction evidence="14 15 17">
        <text>guanosine(37) in tRNA + S-adenosyl-L-methionine = N(1)-methylguanosine(37) in tRNA + S-adenosyl-L-homocysteine + H(+)</text>
        <dbReference type="Rhea" id="RHEA:36899"/>
        <dbReference type="Rhea" id="RHEA-COMP:10145"/>
        <dbReference type="Rhea" id="RHEA-COMP:10147"/>
        <dbReference type="ChEBI" id="CHEBI:15378"/>
        <dbReference type="ChEBI" id="CHEBI:57856"/>
        <dbReference type="ChEBI" id="CHEBI:59789"/>
        <dbReference type="ChEBI" id="CHEBI:73542"/>
        <dbReference type="ChEBI" id="CHEBI:74269"/>
        <dbReference type="EC" id="2.1.1.228"/>
    </reaction>
</comment>
<dbReference type="PIRSF" id="PIRSF000386">
    <property type="entry name" value="tRNA_mtase"/>
    <property type="match status" value="1"/>
</dbReference>
<evidence type="ECO:0000256" key="4">
    <source>
        <dbReference type="ARBA" id="ARBA00011738"/>
    </source>
</evidence>
<comment type="function">
    <text evidence="1 15 17">Specifically methylates guanosine-37 in various tRNAs.</text>
</comment>
<dbReference type="PANTHER" id="PTHR46417">
    <property type="entry name" value="TRNA (GUANINE-N(1)-)-METHYLTRANSFERASE"/>
    <property type="match status" value="1"/>
</dbReference>
<dbReference type="CDD" id="cd18080">
    <property type="entry name" value="TrmD-like"/>
    <property type="match status" value="1"/>
</dbReference>
<dbReference type="InterPro" id="IPR023148">
    <property type="entry name" value="tRNA_m1G_MeTrfase_C_sf"/>
</dbReference>
<dbReference type="EC" id="2.1.1.228" evidence="5 15"/>
<evidence type="ECO:0000256" key="2">
    <source>
        <dbReference type="ARBA" id="ARBA00004496"/>
    </source>
</evidence>
<evidence type="ECO:0000256" key="17">
    <source>
        <dbReference type="RuleBase" id="RU003464"/>
    </source>
</evidence>
<evidence type="ECO:0000256" key="1">
    <source>
        <dbReference type="ARBA" id="ARBA00002634"/>
    </source>
</evidence>
<keyword evidence="11 15" id="KW-0819">tRNA processing</keyword>
<dbReference type="GO" id="GO:0052906">
    <property type="term" value="F:tRNA (guanine(37)-N1)-methyltransferase activity"/>
    <property type="evidence" value="ECO:0007669"/>
    <property type="project" value="UniProtKB-UniRule"/>
</dbReference>
<evidence type="ECO:0000256" key="6">
    <source>
        <dbReference type="ARBA" id="ARBA00014679"/>
    </source>
</evidence>
<dbReference type="AlphaFoldDB" id="A0A1F5B3G8"/>
<evidence type="ECO:0000256" key="15">
    <source>
        <dbReference type="HAMAP-Rule" id="MF_00605"/>
    </source>
</evidence>
<keyword evidence="9 15" id="KW-0808">Transferase</keyword>
<accession>A0A1F5B3G8</accession>
<evidence type="ECO:0000256" key="16">
    <source>
        <dbReference type="PIRSR" id="PIRSR000386-1"/>
    </source>
</evidence>
<comment type="caution">
    <text evidence="15">Lacks conserved residue(s) required for the propagation of feature annotation.</text>
</comment>
<dbReference type="GO" id="GO:0002939">
    <property type="term" value="P:tRNA N1-guanine methylation"/>
    <property type="evidence" value="ECO:0007669"/>
    <property type="project" value="TreeGrafter"/>
</dbReference>
<dbReference type="Pfam" id="PF01746">
    <property type="entry name" value="tRNA_m1G_MT"/>
    <property type="match status" value="1"/>
</dbReference>
<dbReference type="Gene3D" id="3.40.1280.10">
    <property type="match status" value="1"/>
</dbReference>
<dbReference type="InterPro" id="IPR016009">
    <property type="entry name" value="tRNA_MeTrfase_TRMD/TRM10"/>
</dbReference>
<dbReference type="EMBL" id="MEYK01000021">
    <property type="protein sequence ID" value="OGD25155.1"/>
    <property type="molecule type" value="Genomic_DNA"/>
</dbReference>